<proteinExistence type="predicted"/>
<dbReference type="AlphaFoldDB" id="A0A818ZLD1"/>
<reference evidence="6" key="1">
    <citation type="submission" date="2021-02" db="EMBL/GenBank/DDBJ databases">
        <authorList>
            <person name="Nowell W R."/>
        </authorList>
    </citation>
    <scope>NUCLEOTIDE SEQUENCE</scope>
</reference>
<keyword evidence="1" id="KW-0812">Transmembrane</keyword>
<dbReference type="EMBL" id="CAJNOG010000492">
    <property type="protein sequence ID" value="CAF1269166.1"/>
    <property type="molecule type" value="Genomic_DNA"/>
</dbReference>
<name>A0A818ZLD1_9BILA</name>
<evidence type="ECO:0000256" key="1">
    <source>
        <dbReference type="SAM" id="Phobius"/>
    </source>
</evidence>
<gene>
    <name evidence="2" type="ORF">IZO911_LOCUS29616</name>
    <name evidence="3" type="ORF">JYZ213_LOCUS30594</name>
    <name evidence="5" type="ORF">KXQ929_LOCUS9514</name>
    <name evidence="6" type="ORF">OKA104_LOCUS16857</name>
    <name evidence="7" type="ORF">OXD698_LOCUS17663</name>
    <name evidence="4" type="ORF">VCS650_LOCUS31657</name>
</gene>
<comment type="caution">
    <text evidence="6">The sequence shown here is derived from an EMBL/GenBank/DDBJ whole genome shotgun (WGS) entry which is preliminary data.</text>
</comment>
<dbReference type="Proteomes" id="UP000663845">
    <property type="component" value="Unassembled WGS sequence"/>
</dbReference>
<accession>A0A818ZLD1</accession>
<evidence type="ECO:0000313" key="3">
    <source>
        <dbReference type="EMBL" id="CAF1269166.1"/>
    </source>
</evidence>
<dbReference type="EMBL" id="CAJOAZ010001264">
    <property type="protein sequence ID" value="CAF3790697.1"/>
    <property type="molecule type" value="Genomic_DNA"/>
</dbReference>
<evidence type="ECO:0008006" key="9">
    <source>
        <dbReference type="Google" id="ProtNLM"/>
    </source>
</evidence>
<feature type="transmembrane region" description="Helical" evidence="1">
    <location>
        <begin position="159"/>
        <end position="182"/>
    </location>
</feature>
<sequence length="245" mass="29088">MSIWNYFQQCIVSIHLRIWLALTKIILILFFISLICTNIFYYYIYVQSLKEKTFDQQINCTINKINNNIHICANQEKKQCQLVSGNCLISNNLQNIQFYLTWYDYESSLYHCTINPCLNSINEQFFINQSLNFIYWSSQFQRAYIKRISKLSTDISQNLLYILLSITICIFFLFVIFTKILIAQKEFESTINNIEIPTIRIIYTVEPIEDENDQIQTNSRSSPQRLRVPKNTRLFKSIIILSNES</sequence>
<evidence type="ECO:0000313" key="4">
    <source>
        <dbReference type="EMBL" id="CAF1312162.1"/>
    </source>
</evidence>
<evidence type="ECO:0000313" key="7">
    <source>
        <dbReference type="EMBL" id="CAF3790697.1"/>
    </source>
</evidence>
<dbReference type="EMBL" id="CAJOBB010000435">
    <property type="protein sequence ID" value="CAF3678740.1"/>
    <property type="molecule type" value="Genomic_DNA"/>
</dbReference>
<feature type="transmembrane region" description="Helical" evidence="1">
    <location>
        <begin position="21"/>
        <end position="44"/>
    </location>
</feature>
<dbReference type="Proteomes" id="UP000663860">
    <property type="component" value="Unassembled WGS sequence"/>
</dbReference>
<keyword evidence="1" id="KW-0472">Membrane</keyword>
<dbReference type="Proteomes" id="UP000663868">
    <property type="component" value="Unassembled WGS sequence"/>
</dbReference>
<dbReference type="Proteomes" id="UP000663844">
    <property type="component" value="Unassembled WGS sequence"/>
</dbReference>
<evidence type="ECO:0000313" key="5">
    <source>
        <dbReference type="EMBL" id="CAF3678740.1"/>
    </source>
</evidence>
<evidence type="ECO:0000313" key="6">
    <source>
        <dbReference type="EMBL" id="CAF3771775.1"/>
    </source>
</evidence>
<dbReference type="OrthoDB" id="10341667at2759"/>
<dbReference type="EMBL" id="CAJNOE010000445">
    <property type="protein sequence ID" value="CAF1219298.1"/>
    <property type="molecule type" value="Genomic_DNA"/>
</dbReference>
<dbReference type="EMBL" id="CAJOAY010000981">
    <property type="protein sequence ID" value="CAF3771775.1"/>
    <property type="molecule type" value="Genomic_DNA"/>
</dbReference>
<dbReference type="EMBL" id="CAJNON010000548">
    <property type="protein sequence ID" value="CAF1312162.1"/>
    <property type="molecule type" value="Genomic_DNA"/>
</dbReference>
<evidence type="ECO:0000313" key="2">
    <source>
        <dbReference type="EMBL" id="CAF1219298.1"/>
    </source>
</evidence>
<protein>
    <recommendedName>
        <fullName evidence="9">Transmembrane protein</fullName>
    </recommendedName>
</protein>
<dbReference type="Proteomes" id="UP000663891">
    <property type="component" value="Unassembled WGS sequence"/>
</dbReference>
<dbReference type="Proteomes" id="UP000663881">
    <property type="component" value="Unassembled WGS sequence"/>
</dbReference>
<organism evidence="6 8">
    <name type="scientific">Adineta steineri</name>
    <dbReference type="NCBI Taxonomy" id="433720"/>
    <lineage>
        <taxon>Eukaryota</taxon>
        <taxon>Metazoa</taxon>
        <taxon>Spiralia</taxon>
        <taxon>Gnathifera</taxon>
        <taxon>Rotifera</taxon>
        <taxon>Eurotatoria</taxon>
        <taxon>Bdelloidea</taxon>
        <taxon>Adinetida</taxon>
        <taxon>Adinetidae</taxon>
        <taxon>Adineta</taxon>
    </lineage>
</organism>
<keyword evidence="1" id="KW-1133">Transmembrane helix</keyword>
<evidence type="ECO:0000313" key="8">
    <source>
        <dbReference type="Proteomes" id="UP000663881"/>
    </source>
</evidence>